<dbReference type="EMBL" id="BDGI01000152">
    <property type="protein sequence ID" value="GAV30009.1"/>
    <property type="molecule type" value="Genomic_DNA"/>
</dbReference>
<keyword evidence="3" id="KW-1185">Reference proteome</keyword>
<sequence>MKPNDTFSMVCPNCRADIQVIGRKSMLSGVHKVIGRLKSFTLATVSVGVVCGFALFSLFSMAATFAFSLDWASDFFRQTEDLEYTELLRFVMVPHFVYTMVTPNVGMLQLISASIYSSFSYGIPVSGITTTLQKFIYGKLITTLTYRLTINRYYYESFKQTIPAVFGLKLSIDDAWAIQDYRNEAVPEAYNALPFWSKCKLWMRDTWYCLWEDFGELYRVSGWDVFFGNFGFLSTFAVGLLLGEGPVAHYSFNIYLTESQNQALSKFVGIAITQMVYFCISTLNSCALASCYKSLKPGEGYMPDTKVRRAAEIVFATFSTHPTVML</sequence>
<dbReference type="OrthoDB" id="10333093at2759"/>
<keyword evidence="1" id="KW-0472">Membrane</keyword>
<dbReference type="Proteomes" id="UP000186136">
    <property type="component" value="Unassembled WGS sequence"/>
</dbReference>
<feature type="transmembrane region" description="Helical" evidence="1">
    <location>
        <begin position="263"/>
        <end position="292"/>
    </location>
</feature>
<proteinExistence type="predicted"/>
<evidence type="ECO:0000256" key="1">
    <source>
        <dbReference type="SAM" id="Phobius"/>
    </source>
</evidence>
<feature type="transmembrane region" description="Helical" evidence="1">
    <location>
        <begin position="40"/>
        <end position="67"/>
    </location>
</feature>
<evidence type="ECO:0000313" key="3">
    <source>
        <dbReference type="Proteomes" id="UP000186136"/>
    </source>
</evidence>
<comment type="caution">
    <text evidence="2">The sequence shown here is derived from an EMBL/GenBank/DDBJ whole genome shotgun (WGS) entry which is preliminary data.</text>
</comment>
<name>A0A1Q2YKE5_9ASCO</name>
<feature type="transmembrane region" description="Helical" evidence="1">
    <location>
        <begin position="225"/>
        <end position="243"/>
    </location>
</feature>
<dbReference type="AlphaFoldDB" id="A0A1Q2YKE5"/>
<keyword evidence="1" id="KW-0812">Transmembrane</keyword>
<organism evidence="2 3">
    <name type="scientific">Pichia membranifaciens</name>
    <dbReference type="NCBI Taxonomy" id="4926"/>
    <lineage>
        <taxon>Eukaryota</taxon>
        <taxon>Fungi</taxon>
        <taxon>Dikarya</taxon>
        <taxon>Ascomycota</taxon>
        <taxon>Saccharomycotina</taxon>
        <taxon>Pichiomycetes</taxon>
        <taxon>Pichiales</taxon>
        <taxon>Pichiaceae</taxon>
        <taxon>Pichia</taxon>
    </lineage>
</organism>
<evidence type="ECO:0000313" key="2">
    <source>
        <dbReference type="EMBL" id="GAV30009.1"/>
    </source>
</evidence>
<gene>
    <name evidence="2" type="ORF">PMKS-003515</name>
</gene>
<keyword evidence="1" id="KW-1133">Transmembrane helix</keyword>
<reference evidence="2 3" key="1">
    <citation type="submission" date="2016-08" db="EMBL/GenBank/DDBJ databases">
        <title>Whole genome shotgun sequence of Pichia membranifaciens KS47-1.</title>
        <authorList>
            <person name="Konishi M."/>
            <person name="Ishida M."/>
            <person name="Arakawa T."/>
            <person name="Kato Y."/>
            <person name="Horiuchi J."/>
        </authorList>
    </citation>
    <scope>NUCLEOTIDE SEQUENCE [LARGE SCALE GENOMIC DNA]</scope>
    <source>
        <strain evidence="2 3">KS47-1</strain>
    </source>
</reference>
<accession>A0A1Q2YKE5</accession>
<protein>
    <submittedName>
        <fullName evidence="2">Uncharacterized protein</fullName>
    </submittedName>
</protein>